<evidence type="ECO:0000313" key="2">
    <source>
        <dbReference type="EMBL" id="KRL32580.1"/>
    </source>
</evidence>
<dbReference type="PATRIC" id="fig|1122151.5.peg.11"/>
<dbReference type="AlphaFoldDB" id="A0A0R1PQW0"/>
<evidence type="ECO:0000256" key="1">
    <source>
        <dbReference type="SAM" id="MobiDB-lite"/>
    </source>
</evidence>
<comment type="caution">
    <text evidence="2">The sequence shown here is derived from an EMBL/GenBank/DDBJ whole genome shotgun (WGS) entry which is preliminary data.</text>
</comment>
<dbReference type="Proteomes" id="UP000051908">
    <property type="component" value="Unassembled WGS sequence"/>
</dbReference>
<organism evidence="2 3">
    <name type="scientific">Companilactobacillus paralimentarius DSM 13238 = JCM 10415</name>
    <dbReference type="NCBI Taxonomy" id="1122151"/>
    <lineage>
        <taxon>Bacteria</taxon>
        <taxon>Bacillati</taxon>
        <taxon>Bacillota</taxon>
        <taxon>Bacilli</taxon>
        <taxon>Lactobacillales</taxon>
        <taxon>Lactobacillaceae</taxon>
        <taxon>Companilactobacillus</taxon>
    </lineage>
</organism>
<dbReference type="EMBL" id="AZES01000005">
    <property type="protein sequence ID" value="KRL32580.1"/>
    <property type="molecule type" value="Genomic_DNA"/>
</dbReference>
<gene>
    <name evidence="2" type="ORF">FD33_GL000011</name>
</gene>
<feature type="compositionally biased region" description="Gly residues" evidence="1">
    <location>
        <begin position="53"/>
        <end position="64"/>
    </location>
</feature>
<name>A0A0R1PQW0_9LACO</name>
<feature type="region of interest" description="Disordered" evidence="1">
    <location>
        <begin position="45"/>
        <end position="73"/>
    </location>
</feature>
<dbReference type="GeneID" id="96666757"/>
<dbReference type="RefSeq" id="WP_025086169.1">
    <property type="nucleotide sequence ID" value="NZ_AZES01000005.1"/>
</dbReference>
<accession>A0A0R1PQW0</accession>
<reference evidence="2 3" key="1">
    <citation type="journal article" date="2015" name="Genome Announc.">
        <title>Expanding the biotechnology potential of lactobacilli through comparative genomics of 213 strains and associated genera.</title>
        <authorList>
            <person name="Sun Z."/>
            <person name="Harris H.M."/>
            <person name="McCann A."/>
            <person name="Guo C."/>
            <person name="Argimon S."/>
            <person name="Zhang W."/>
            <person name="Yang X."/>
            <person name="Jeffery I.B."/>
            <person name="Cooney J.C."/>
            <person name="Kagawa T.F."/>
            <person name="Liu W."/>
            <person name="Song Y."/>
            <person name="Salvetti E."/>
            <person name="Wrobel A."/>
            <person name="Rasinkangas P."/>
            <person name="Parkhill J."/>
            <person name="Rea M.C."/>
            <person name="O'Sullivan O."/>
            <person name="Ritari J."/>
            <person name="Douillard F.P."/>
            <person name="Paul Ross R."/>
            <person name="Yang R."/>
            <person name="Briner A.E."/>
            <person name="Felis G.E."/>
            <person name="de Vos W.M."/>
            <person name="Barrangou R."/>
            <person name="Klaenhammer T.R."/>
            <person name="Caufield P.W."/>
            <person name="Cui Y."/>
            <person name="Zhang H."/>
            <person name="O'Toole P.W."/>
        </authorList>
    </citation>
    <scope>NUCLEOTIDE SEQUENCE [LARGE SCALE GENOMIC DNA]</scope>
    <source>
        <strain evidence="2 3">DSM 13238</strain>
    </source>
</reference>
<proteinExistence type="predicted"/>
<evidence type="ECO:0000313" key="3">
    <source>
        <dbReference type="Proteomes" id="UP000051908"/>
    </source>
</evidence>
<dbReference type="OrthoDB" id="2255697at2"/>
<sequence>MENQDLDLIGKTVGNMPYKIGIVDQNGNLKNQFVAKASTNRIDIPEQMLSGSGSTGGSTGGNTGGADSNHPSAGADYYAGSLADGEITQRKLEWSGTDDPTKSNKITFADDPGTKLFGQFDGITILGHIQKTVMTKGVLGAVTSVPINYDPKNVVKAGYFTTTAPYPLYIKTASLPVGQKVPIQITGTGEHLSGKNVKAPILSLTFNVDKTMTIEHTAGYDNDGDAAGATGANYQYVVDRIATFSKQNAFAQLPPSVNLFSGSASGDITLTGPSNYFENVMDGIEITFGQYATANNIVNDLFHNLNKLGNYRLNVSDIGIRTIRIGKEDLIIGNKINLLSKLKFPSTINNFEVDGGGYGWNKWSANVKFDSIDNNLLIVKENSVINLGFNIIVSKTDGTVKTPFKLNVSKVTTYKD</sequence>
<protein>
    <submittedName>
        <fullName evidence="2">Uncharacterized protein</fullName>
    </submittedName>
</protein>
<keyword evidence="3" id="KW-1185">Reference proteome</keyword>